<organism evidence="2 3">
    <name type="scientific">Fonsecaea monophora</name>
    <dbReference type="NCBI Taxonomy" id="254056"/>
    <lineage>
        <taxon>Eukaryota</taxon>
        <taxon>Fungi</taxon>
        <taxon>Dikarya</taxon>
        <taxon>Ascomycota</taxon>
        <taxon>Pezizomycotina</taxon>
        <taxon>Eurotiomycetes</taxon>
        <taxon>Chaetothyriomycetidae</taxon>
        <taxon>Chaetothyriales</taxon>
        <taxon>Herpotrichiellaceae</taxon>
        <taxon>Fonsecaea</taxon>
    </lineage>
</organism>
<feature type="transmembrane region" description="Helical" evidence="1">
    <location>
        <begin position="108"/>
        <end position="126"/>
    </location>
</feature>
<dbReference type="PANTHER" id="PTHR37544:SF1">
    <property type="entry name" value="PHOSPHORIBOSYLAMINOIMIDAZOLE-SUCCINOCARBOXAMIDE SYNTHASE"/>
    <property type="match status" value="1"/>
</dbReference>
<feature type="transmembrane region" description="Helical" evidence="1">
    <location>
        <begin position="64"/>
        <end position="88"/>
    </location>
</feature>
<keyword evidence="1" id="KW-1133">Transmembrane helix</keyword>
<dbReference type="Pfam" id="PF11915">
    <property type="entry name" value="DUF3433"/>
    <property type="match status" value="2"/>
</dbReference>
<keyword evidence="1" id="KW-0812">Transmembrane</keyword>
<comment type="caution">
    <text evidence="2">The sequence shown here is derived from an EMBL/GenBank/DDBJ whole genome shotgun (WGS) entry which is preliminary data.</text>
</comment>
<dbReference type="OrthoDB" id="5332281at2759"/>
<protein>
    <submittedName>
        <fullName evidence="2">Uncharacterized protein</fullName>
    </submittedName>
</protein>
<accession>A0A177FN38</accession>
<feature type="transmembrane region" description="Helical" evidence="1">
    <location>
        <begin position="783"/>
        <end position="804"/>
    </location>
</feature>
<dbReference type="PANTHER" id="PTHR37544">
    <property type="entry name" value="SPRAY-RELATED"/>
    <property type="match status" value="1"/>
</dbReference>
<dbReference type="EMBL" id="LVKK01000004">
    <property type="protein sequence ID" value="OAG44732.1"/>
    <property type="molecule type" value="Genomic_DNA"/>
</dbReference>
<reference evidence="2 3" key="1">
    <citation type="submission" date="2016-03" db="EMBL/GenBank/DDBJ databases">
        <title>Draft genome sequence of the Fonsecaea monophora CBS 269.37.</title>
        <authorList>
            <person name="Bombassaro A."/>
            <person name="Vinicius W.A."/>
            <person name="De Hoog S."/>
            <person name="Sun J."/>
            <person name="Souza E.M."/>
            <person name="Raittz R.T."/>
            <person name="Costa F."/>
            <person name="Leao A.C."/>
            <person name="Tadra-Sfeir M.Z."/>
            <person name="Baura V."/>
            <person name="Balsanelli E."/>
            <person name="Pedrosa F.O."/>
            <person name="Moreno L.F."/>
            <person name="Steffens M.B."/>
            <person name="Xi L."/>
            <person name="Bocca A.L."/>
            <person name="Felipe M.S."/>
            <person name="Teixeira M."/>
            <person name="Telles Filho F.Q."/>
            <person name="Azevedo C.M."/>
            <person name="Gomes R."/>
            <person name="Vicente V.A."/>
        </authorList>
    </citation>
    <scope>NUCLEOTIDE SEQUENCE [LARGE SCALE GENOMIC DNA]</scope>
    <source>
        <strain evidence="2 3">CBS 269.37</strain>
    </source>
</reference>
<evidence type="ECO:0000313" key="3">
    <source>
        <dbReference type="Proteomes" id="UP000077002"/>
    </source>
</evidence>
<feature type="transmembrane region" description="Helical" evidence="1">
    <location>
        <begin position="669"/>
        <end position="689"/>
    </location>
</feature>
<proteinExistence type="predicted"/>
<evidence type="ECO:0000313" key="2">
    <source>
        <dbReference type="EMBL" id="OAG44732.1"/>
    </source>
</evidence>
<evidence type="ECO:0000256" key="1">
    <source>
        <dbReference type="SAM" id="Phobius"/>
    </source>
</evidence>
<keyword evidence="1" id="KW-0472">Membrane</keyword>
<feature type="transmembrane region" description="Helical" evidence="1">
    <location>
        <begin position="548"/>
        <end position="569"/>
    </location>
</feature>
<dbReference type="RefSeq" id="XP_022516684.1">
    <property type="nucleotide sequence ID" value="XM_022651206.1"/>
</dbReference>
<feature type="transmembrane region" description="Helical" evidence="1">
    <location>
        <begin position="710"/>
        <end position="732"/>
    </location>
</feature>
<dbReference type="InterPro" id="IPR021840">
    <property type="entry name" value="DUF3433"/>
</dbReference>
<dbReference type="GeneID" id="34596402"/>
<name>A0A177FN38_9EURO</name>
<sequence length="1285" mass="139751">MQAEFADRAQRHKPRQLLPIFHFHFGFPKDIFRAKRVASPGPVPDEVEKTSTTLKSKPTTWNPIWLHTSFLLATTLTFVALISVLLLLLHVTKQHDGLGLRTSNHFTWTYGPTAVLTLVLAAWRQIDYYCKALTPWDELARGNAHPSQSVLLDYKSPLQVISFYNASKNRHFTIVTTILGFVVLKLITLASTGLLFPDPVALPSSQVQVSRITRLDGSLYDASANQGLFDPSIAYTAYAAMSKGLTYAEGTTAEMVYEQIGEFRLPIQGQDANGTVSAEVRALVPTYHCESAPVTVNLQPANVTDFHPQDTLQLLFPECTLRADGKGTPVYALNPQTFVCPERQLSPLVQQIDCNTHTSLGGQDNWQLLTLIDFRYNQTIANASDLALGDPVTATAWSTAVAQMTGIACRSGFSVESIQLSYDLESVPRRIRTTRTGNSNGTMPGNFTAFDLGVLTTSALSASADMFGNLVDNQNVLEYPNVLFKMMAAMIGGTYEDLLNETTMVAAAEKVLQQIALQSAAKYIISNDNTTLPGTFLRQEERLQISDLSLWIMVSGCVVMALLTLSLLWKRPKNPCLHNPEAPSRTAELLTYSINLRATLRGVGLGGDDELHAKLQGFRFSAESQGDNDDERLISISLSSPVRSPDDKDNNNVAGNDETIWWSPLTLKLPVVIISLVLPLIALGALEVIQQISDKHHGFVAVQGSSSMSITIYTRFLPALLMFLVATMVNALDFNITVLAPYNALHSKVGASASRSIATSNLGCLPPLAIWNSLRHRQWGTGLSVLASLIASVLTIVVSGLYTVDNLPLTRTVSLNRSDTFDTKWVNSVKNDGSAAVVASLTESLGLDYPQFTYGELALPSLKPVVSTKGGVDTNATLQIQLPALRGDLECVELTRDMVNVSASYNSRIETAQASVYATVPLPPACSRGGPNGTANSIQLSNTFTLRGNSSFVGKLLDLHVGPFDPIQASSFGEISPNTQPDNPPGCPSLALIYGYADVNAESKTAMTTLMCYQYIDQLQTNVTFTWPDLTIATSQPPVVNESSTERLPSGMNGETAFQFRLQLHMDDEFSSFNQTGNSTATLAESSPPLDHFFQGVVFGKQPLEMSVLASTHEADVSQVYGGIRGFYRRYMAQAISSNMRVPSETSAEDSATSPANRTTVTGTLLDATSQARIVQDRTAKIILQVQLGLIFALASLAAYCSKLHELVPFNPCTIAGVATLFAGSRMCDPDDPVGQRVMGNGGRGLSDGCYRYRLGWWDIGHGLGGEPHRWYGIDAMDRDDEESP</sequence>
<feature type="transmembrane region" description="Helical" evidence="1">
    <location>
        <begin position="172"/>
        <end position="196"/>
    </location>
</feature>
<dbReference type="Proteomes" id="UP000077002">
    <property type="component" value="Unassembled WGS sequence"/>
</dbReference>
<gene>
    <name evidence="2" type="ORF">AYO21_01222</name>
</gene>
<keyword evidence="3" id="KW-1185">Reference proteome</keyword>